<comment type="caution">
    <text evidence="2">The sequence shown here is derived from an EMBL/GenBank/DDBJ whole genome shotgun (WGS) entry which is preliminary data.</text>
</comment>
<organism evidence="2 3">
    <name type="scientific">Desulfuribacillus stibiiarsenatis</name>
    <dbReference type="NCBI Taxonomy" id="1390249"/>
    <lineage>
        <taxon>Bacteria</taxon>
        <taxon>Bacillati</taxon>
        <taxon>Bacillota</taxon>
        <taxon>Desulfuribacillia</taxon>
        <taxon>Desulfuribacillales</taxon>
        <taxon>Desulfuribacillaceae</taxon>
        <taxon>Desulfuribacillus</taxon>
    </lineage>
</organism>
<feature type="transmembrane region" description="Helical" evidence="1">
    <location>
        <begin position="127"/>
        <end position="148"/>
    </location>
</feature>
<protein>
    <submittedName>
        <fullName evidence="2">Uncharacterized protein</fullName>
    </submittedName>
</protein>
<name>A0A1E5L3U8_9FIRM</name>
<gene>
    <name evidence="2" type="ORF">BHU72_08105</name>
</gene>
<keyword evidence="3" id="KW-1185">Reference proteome</keyword>
<sequence length="195" mass="21107">MVAILYGILAIIFLVTSLVTFLSYKQKSNYFKFWAILLGVSVVAIVAIAIVLLITSSPDVPIEQPPMEVPVESSLVAPQVSEPNSTSSNGNSFLVMLLMLGIYILINSILAVFAYRDASARAGITGGVAWAIIIFFFSIIGLGIYLLIRPVGNLMVCGNCKRVALDALPYCPHCHATLAKNLVIDDKIEEVMEDV</sequence>
<dbReference type="Proteomes" id="UP000095255">
    <property type="component" value="Unassembled WGS sequence"/>
</dbReference>
<dbReference type="EMBL" id="MJAT01000036">
    <property type="protein sequence ID" value="OEH84787.1"/>
    <property type="molecule type" value="Genomic_DNA"/>
</dbReference>
<dbReference type="OrthoDB" id="394960at2"/>
<dbReference type="AlphaFoldDB" id="A0A1E5L3U8"/>
<dbReference type="RefSeq" id="WP_069702886.1">
    <property type="nucleotide sequence ID" value="NZ_MJAT01000036.1"/>
</dbReference>
<reference evidence="2 3" key="1">
    <citation type="submission" date="2016-09" db="EMBL/GenBank/DDBJ databases">
        <title>Desulfuribacillus arsenicus sp. nov., an obligately anaerobic, dissimilatory arsenic- and antimonate-reducing bacterium isolated from anoxic sediments.</title>
        <authorList>
            <person name="Abin C.A."/>
            <person name="Hollibaugh J.T."/>
        </authorList>
    </citation>
    <scope>NUCLEOTIDE SEQUENCE [LARGE SCALE GENOMIC DNA]</scope>
    <source>
        <strain evidence="2 3">MLFW-2</strain>
    </source>
</reference>
<proteinExistence type="predicted"/>
<feature type="transmembrane region" description="Helical" evidence="1">
    <location>
        <begin position="93"/>
        <end position="115"/>
    </location>
</feature>
<feature type="transmembrane region" description="Helical" evidence="1">
    <location>
        <begin position="6"/>
        <end position="24"/>
    </location>
</feature>
<feature type="transmembrane region" description="Helical" evidence="1">
    <location>
        <begin position="31"/>
        <end position="54"/>
    </location>
</feature>
<keyword evidence="1" id="KW-0472">Membrane</keyword>
<keyword evidence="1" id="KW-0812">Transmembrane</keyword>
<evidence type="ECO:0000256" key="1">
    <source>
        <dbReference type="SAM" id="Phobius"/>
    </source>
</evidence>
<accession>A0A1E5L3U8</accession>
<evidence type="ECO:0000313" key="2">
    <source>
        <dbReference type="EMBL" id="OEH84787.1"/>
    </source>
</evidence>
<evidence type="ECO:0000313" key="3">
    <source>
        <dbReference type="Proteomes" id="UP000095255"/>
    </source>
</evidence>
<dbReference type="STRING" id="1390249.BHU72_08105"/>
<keyword evidence="1" id="KW-1133">Transmembrane helix</keyword>